<evidence type="ECO:0000313" key="2">
    <source>
        <dbReference type="EMBL" id="RNL78471.1"/>
    </source>
</evidence>
<evidence type="ECO:0000313" key="3">
    <source>
        <dbReference type="Proteomes" id="UP000277094"/>
    </source>
</evidence>
<name>A0A3N0DSI2_9ACTN</name>
<evidence type="ECO:0000259" key="1">
    <source>
        <dbReference type="Pfam" id="PF09994"/>
    </source>
</evidence>
<dbReference type="Proteomes" id="UP000277094">
    <property type="component" value="Unassembled WGS sequence"/>
</dbReference>
<dbReference type="OrthoDB" id="4378831at2"/>
<dbReference type="InterPro" id="IPR018712">
    <property type="entry name" value="Tle1-like_cat"/>
</dbReference>
<dbReference type="PANTHER" id="PTHR33840">
    <property type="match status" value="1"/>
</dbReference>
<gene>
    <name evidence="2" type="ORF">EFL95_05085</name>
</gene>
<dbReference type="EMBL" id="RJSG01000002">
    <property type="protein sequence ID" value="RNL78471.1"/>
    <property type="molecule type" value="Genomic_DNA"/>
</dbReference>
<dbReference type="AlphaFoldDB" id="A0A3N0DSI2"/>
<accession>A0A3N0DSI2</accession>
<dbReference type="PANTHER" id="PTHR33840:SF1">
    <property type="entry name" value="TLE1 PHOSPHOLIPASE DOMAIN-CONTAINING PROTEIN"/>
    <property type="match status" value="1"/>
</dbReference>
<dbReference type="InterPro" id="IPR029058">
    <property type="entry name" value="AB_hydrolase_fold"/>
</dbReference>
<reference evidence="2 3" key="1">
    <citation type="submission" date="2018-11" db="EMBL/GenBank/DDBJ databases">
        <authorList>
            <person name="Li F."/>
        </authorList>
    </citation>
    <scope>NUCLEOTIDE SEQUENCE [LARGE SCALE GENOMIC DNA]</scope>
    <source>
        <strain evidence="2 3">KIS18-7</strain>
    </source>
</reference>
<feature type="domain" description="T6SS Phospholipase effector Tle1-like catalytic" evidence="1">
    <location>
        <begin position="2"/>
        <end position="261"/>
    </location>
</feature>
<dbReference type="Pfam" id="PF09994">
    <property type="entry name" value="T6SS_Tle1-like_cat"/>
    <property type="match status" value="1"/>
</dbReference>
<keyword evidence="3" id="KW-1185">Reference proteome</keyword>
<sequence>MKRLVVCCDGTWNKPDSENITNIEKIARTVQIDPDAAGEQQLVYYLGGVGTGDYKADKFLGGAFGFGLMRNVIACYRFLALNYEPDDEIYIFGFSRGAFTARSLAGMIGRVGLLTRLALVQNRLSDVVKLYERAAISEGVLGESIDEFRHDHCHSAKVNFLGVFDTVGALGVPGFQKFAPHFHELQLSNQVLRARHALAIDETRLKFEPTLWEAPVIKPGAQVPPPQDVKQVWFEGVHSDIGGGYRRTGLSDTTLYWMVKEAHATGLVFDVPLLNLYINSGEDPFLHDPLKATYKIDNALLKAKWKLGIGRTDAFDGGRRRLTNERALGVRVASSVVNHYLEGRYVPKNLKAFDAATNGFAGVIESVVALPEAGTDISELGKPLP</sequence>
<organism evidence="2 3">
    <name type="scientific">Nocardioides marmorisolisilvae</name>
    <dbReference type="NCBI Taxonomy" id="1542737"/>
    <lineage>
        <taxon>Bacteria</taxon>
        <taxon>Bacillati</taxon>
        <taxon>Actinomycetota</taxon>
        <taxon>Actinomycetes</taxon>
        <taxon>Propionibacteriales</taxon>
        <taxon>Nocardioidaceae</taxon>
        <taxon>Nocardioides</taxon>
    </lineage>
</organism>
<protein>
    <submittedName>
        <fullName evidence="2">DUF2235 domain-containing protein</fullName>
    </submittedName>
</protein>
<dbReference type="RefSeq" id="WP_123232970.1">
    <property type="nucleotide sequence ID" value="NZ_RJSG01000002.1"/>
</dbReference>
<proteinExistence type="predicted"/>
<comment type="caution">
    <text evidence="2">The sequence shown here is derived from an EMBL/GenBank/DDBJ whole genome shotgun (WGS) entry which is preliminary data.</text>
</comment>
<dbReference type="SUPFAM" id="SSF53474">
    <property type="entry name" value="alpha/beta-Hydrolases"/>
    <property type="match status" value="1"/>
</dbReference>